<evidence type="ECO:0000259" key="2">
    <source>
        <dbReference type="Pfam" id="PF10056"/>
    </source>
</evidence>
<dbReference type="InterPro" id="IPR018744">
    <property type="entry name" value="DUF2293"/>
</dbReference>
<evidence type="ECO:0000256" key="1">
    <source>
        <dbReference type="SAM" id="MobiDB-lite"/>
    </source>
</evidence>
<feature type="domain" description="DUF2293" evidence="2">
    <location>
        <begin position="99"/>
        <end position="183"/>
    </location>
</feature>
<feature type="compositionally biased region" description="Basic residues" evidence="1">
    <location>
        <begin position="269"/>
        <end position="286"/>
    </location>
</feature>
<dbReference type="EMBL" id="JAFIMR010000005">
    <property type="protein sequence ID" value="KAI1879040.1"/>
    <property type="molecule type" value="Genomic_DNA"/>
</dbReference>
<reference evidence="3" key="1">
    <citation type="submission" date="2021-03" db="EMBL/GenBank/DDBJ databases">
        <title>Revisited historic fungal species revealed as producer of novel bioactive compounds through whole genome sequencing and comparative genomics.</title>
        <authorList>
            <person name="Vignolle G.A."/>
            <person name="Hochenegger N."/>
            <person name="Mach R.L."/>
            <person name="Mach-Aigner A.R."/>
            <person name="Javad Rahimi M."/>
            <person name="Salim K.A."/>
            <person name="Chan C.M."/>
            <person name="Lim L.B.L."/>
            <person name="Cai F."/>
            <person name="Druzhinina I.S."/>
            <person name="U'Ren J.M."/>
            <person name="Derntl C."/>
        </authorList>
    </citation>
    <scope>NUCLEOTIDE SEQUENCE</scope>
    <source>
        <strain evidence="3">TUCIM 5799</strain>
    </source>
</reference>
<dbReference type="PANTHER" id="PTHR38113:SF2">
    <property type="entry name" value="DUF2293 DOMAIN-CONTAINING PROTEIN"/>
    <property type="match status" value="1"/>
</dbReference>
<keyword evidence="4" id="KW-1185">Reference proteome</keyword>
<dbReference type="AlphaFoldDB" id="A0A9Q0AUC9"/>
<feature type="compositionally biased region" description="Acidic residues" evidence="1">
    <location>
        <begin position="310"/>
        <end position="320"/>
    </location>
</feature>
<feature type="compositionally biased region" description="Basic residues" evidence="1">
    <location>
        <begin position="190"/>
        <end position="204"/>
    </location>
</feature>
<feature type="compositionally biased region" description="Acidic residues" evidence="1">
    <location>
        <begin position="329"/>
        <end position="339"/>
    </location>
</feature>
<evidence type="ECO:0000313" key="3">
    <source>
        <dbReference type="EMBL" id="KAI1879040.1"/>
    </source>
</evidence>
<protein>
    <recommendedName>
        <fullName evidence="2">DUF2293 domain-containing protein</fullName>
    </recommendedName>
</protein>
<organism evidence="3 4">
    <name type="scientific">Neoarthrinium moseri</name>
    <dbReference type="NCBI Taxonomy" id="1658444"/>
    <lineage>
        <taxon>Eukaryota</taxon>
        <taxon>Fungi</taxon>
        <taxon>Dikarya</taxon>
        <taxon>Ascomycota</taxon>
        <taxon>Pezizomycotina</taxon>
        <taxon>Sordariomycetes</taxon>
        <taxon>Xylariomycetidae</taxon>
        <taxon>Amphisphaeriales</taxon>
        <taxon>Apiosporaceae</taxon>
        <taxon>Neoarthrinium</taxon>
    </lineage>
</organism>
<accession>A0A9Q0AUC9</accession>
<feature type="compositionally biased region" description="Polar residues" evidence="1">
    <location>
        <begin position="224"/>
        <end position="236"/>
    </location>
</feature>
<comment type="caution">
    <text evidence="3">The sequence shown here is derived from an EMBL/GenBank/DDBJ whole genome shotgun (WGS) entry which is preliminary data.</text>
</comment>
<dbReference type="PANTHER" id="PTHR38113">
    <property type="match status" value="1"/>
</dbReference>
<dbReference type="Pfam" id="PF10056">
    <property type="entry name" value="DUF2293"/>
    <property type="match status" value="1"/>
</dbReference>
<feature type="region of interest" description="Disordered" evidence="1">
    <location>
        <begin position="189"/>
        <end position="339"/>
    </location>
</feature>
<gene>
    <name evidence="3" type="ORF">JX265_003217</name>
</gene>
<proteinExistence type="predicted"/>
<evidence type="ECO:0000313" key="4">
    <source>
        <dbReference type="Proteomes" id="UP000829685"/>
    </source>
</evidence>
<sequence>MPAPSDRREPVVRFHTPMPAGYVFVPKGDRYMTANCRKETQAAGETVYVVVNKNKAVIGIRVPENVLARVRASEASTRADRASAVQKRDEGMERQFREAIVKLFPKIPAADTPKVVKTAMQKGSGRVGRTGKLEVEKKAELALRAHIRHQHTEYEKLLRSGTPRLKARDMTLDKVNEVVESWGGQILAARRQKKAKPRTSKARRRTDAKSPEQKRTQNPRHRASSTPERLSESNAKSAKGNRKAVGSGQHSGGNNSSNPPLFPQERRTRMLRTRYARSASARRGKPPHGGDSRAQAPSGGTGKSLRDDVSDVQESDEYIDSDSVVWSGTDEEDSDWTLD</sequence>
<feature type="compositionally biased region" description="Basic and acidic residues" evidence="1">
    <location>
        <begin position="205"/>
        <end position="215"/>
    </location>
</feature>
<feature type="compositionally biased region" description="Low complexity" evidence="1">
    <location>
        <begin position="246"/>
        <end position="258"/>
    </location>
</feature>
<dbReference type="Proteomes" id="UP000829685">
    <property type="component" value="Unassembled WGS sequence"/>
</dbReference>
<name>A0A9Q0AUC9_9PEZI</name>